<keyword evidence="2" id="KW-1185">Reference proteome</keyword>
<reference evidence="1 2" key="1">
    <citation type="submission" date="2017-01" db="EMBL/GenBank/DDBJ databases">
        <title>Genome sequence of Rhodoferax antarcticus ANT.BR, a psychrophilic purple nonsulfur bacterium from an Antarctic microbial mat.</title>
        <authorList>
            <person name="Baker J."/>
            <person name="Riester C."/>
            <person name="Skinner B."/>
            <person name="Newell A."/>
            <person name="Swingley W."/>
            <person name="Madigan M."/>
            <person name="Jung D."/>
            <person name="Asao M."/>
            <person name="Chen M."/>
            <person name="Loughlin P."/>
            <person name="Pan H."/>
            <person name="Lin S."/>
            <person name="Li N."/>
            <person name="Shaw J."/>
            <person name="Prado M."/>
            <person name="Sherman C."/>
            <person name="Li X."/>
            <person name="Tang J."/>
            <person name="Blankenship R."/>
            <person name="Zhao T."/>
            <person name="Touchman J."/>
            <person name="Sattley M."/>
        </authorList>
    </citation>
    <scope>NUCLEOTIDE SEQUENCE [LARGE SCALE GENOMIC DNA]</scope>
    <source>
        <strain evidence="1 2">ANT.BR</strain>
    </source>
</reference>
<accession>A0A1Q8Y9X6</accession>
<protein>
    <submittedName>
        <fullName evidence="1">Uncharacterized protein</fullName>
    </submittedName>
</protein>
<sequence length="39" mass="4227">MWSAHLMGWFSRAVMVAHPLGGFRSEAGIGFYPTTVGSN</sequence>
<comment type="caution">
    <text evidence="1">The sequence shown here is derived from an EMBL/GenBank/DDBJ whole genome shotgun (WGS) entry which is preliminary data.</text>
</comment>
<dbReference type="EMBL" id="MSYM01000019">
    <property type="protein sequence ID" value="OLP04747.1"/>
    <property type="molecule type" value="Genomic_DNA"/>
</dbReference>
<name>A0A1Q8Y9X6_9BURK</name>
<evidence type="ECO:0000313" key="1">
    <source>
        <dbReference type="EMBL" id="OLP04747.1"/>
    </source>
</evidence>
<evidence type="ECO:0000313" key="2">
    <source>
        <dbReference type="Proteomes" id="UP000185911"/>
    </source>
</evidence>
<proteinExistence type="predicted"/>
<dbReference type="Proteomes" id="UP000185911">
    <property type="component" value="Unassembled WGS sequence"/>
</dbReference>
<gene>
    <name evidence="1" type="ORF">BLL52_4068</name>
</gene>
<dbReference type="AlphaFoldDB" id="A0A1Q8Y9X6"/>
<organism evidence="1 2">
    <name type="scientific">Rhodoferax antarcticus ANT.BR</name>
    <dbReference type="NCBI Taxonomy" id="1111071"/>
    <lineage>
        <taxon>Bacteria</taxon>
        <taxon>Pseudomonadati</taxon>
        <taxon>Pseudomonadota</taxon>
        <taxon>Betaproteobacteria</taxon>
        <taxon>Burkholderiales</taxon>
        <taxon>Comamonadaceae</taxon>
        <taxon>Rhodoferax</taxon>
    </lineage>
</organism>